<accession>A0A1X2H2B8</accession>
<keyword evidence="3" id="KW-0238">DNA-binding</keyword>
<dbReference type="InParanoid" id="A0A1X2H2B8"/>
<dbReference type="GO" id="GO:0005634">
    <property type="term" value="C:nucleus"/>
    <property type="evidence" value="ECO:0007669"/>
    <property type="project" value="UniProtKB-SubCell"/>
</dbReference>
<dbReference type="PROSITE" id="PS50888">
    <property type="entry name" value="BHLH"/>
    <property type="match status" value="1"/>
</dbReference>
<evidence type="ECO:0000313" key="8">
    <source>
        <dbReference type="EMBL" id="ORY91933.1"/>
    </source>
</evidence>
<proteinExistence type="predicted"/>
<comment type="caution">
    <text evidence="8">The sequence shown here is derived from an EMBL/GenBank/DDBJ whole genome shotgun (WGS) entry which is preliminary data.</text>
</comment>
<keyword evidence="5" id="KW-0539">Nucleus</keyword>
<dbReference type="PANTHER" id="PTHR15741:SF27">
    <property type="entry name" value="TRANSCRIPTION FACTOR AP-4"/>
    <property type="match status" value="1"/>
</dbReference>
<dbReference type="SUPFAM" id="SSF47459">
    <property type="entry name" value="HLH, helix-loop-helix DNA-binding domain"/>
    <property type="match status" value="1"/>
</dbReference>
<evidence type="ECO:0000256" key="6">
    <source>
        <dbReference type="SAM" id="MobiDB-lite"/>
    </source>
</evidence>
<dbReference type="SMART" id="SM00353">
    <property type="entry name" value="HLH"/>
    <property type="match status" value="1"/>
</dbReference>
<evidence type="ECO:0000256" key="4">
    <source>
        <dbReference type="ARBA" id="ARBA00023163"/>
    </source>
</evidence>
<sequence length="445" mass="48376">MIWIAPPKDNSTAMSVDEPEAPSRHPVRDEEEEVEFEDDSSDTEDDDAVPQVQPKGMSTLSFSSPSSSSSSPTSSSAATPSAAPGPPQALFLNFTSDLLPQNKKKAKPKRKAAYKVNGVNILNRNNLDSKTAIERIQRRRENHNHVERRRRDVINNTILEIAKVVPNAAQPGQKPNKGNVLKLALDYIQALQQENDKLKHLLEESPYHLQHHPQHPHSHPHPHPHAPVSQREHGARNIITPQTNASTVSSGHTPSPSAPTSPAVRLFEHRSASVPSSPKDGLPAPGGIIAPLSLPPASAFQQILPSPHHPHHPHRHPAPSAAAAAPTTAGTTPAAASPQQSTYKPLRPIMPAPQQQPQQPSPPQTQPSPRHFPPLPPHHPYHPPSAATPTLHHPHPHPHSHSSPSLLPSPASTSASPNHPSSHSPWLPPQRMTKYEKVYGNTCRY</sequence>
<dbReference type="EMBL" id="MCGN01000010">
    <property type="protein sequence ID" value="ORY91933.1"/>
    <property type="molecule type" value="Genomic_DNA"/>
</dbReference>
<dbReference type="PANTHER" id="PTHR15741">
    <property type="entry name" value="BASIC HELIX-LOOP-HELIX ZIP TRANSCRIPTION FACTOR"/>
    <property type="match status" value="1"/>
</dbReference>
<dbReference type="InterPro" id="IPR036638">
    <property type="entry name" value="HLH_DNA-bd_sf"/>
</dbReference>
<evidence type="ECO:0000256" key="1">
    <source>
        <dbReference type="ARBA" id="ARBA00004123"/>
    </source>
</evidence>
<dbReference type="Gene3D" id="4.10.280.10">
    <property type="entry name" value="Helix-loop-helix DNA-binding domain"/>
    <property type="match status" value="1"/>
</dbReference>
<feature type="region of interest" description="Disordered" evidence="6">
    <location>
        <begin position="270"/>
        <end position="433"/>
    </location>
</feature>
<gene>
    <name evidence="8" type="ORF">BCR43DRAFT_497514</name>
</gene>
<dbReference type="InterPro" id="IPR011598">
    <property type="entry name" value="bHLH_dom"/>
</dbReference>
<organism evidence="8 9">
    <name type="scientific">Syncephalastrum racemosum</name>
    <name type="common">Filamentous fungus</name>
    <dbReference type="NCBI Taxonomy" id="13706"/>
    <lineage>
        <taxon>Eukaryota</taxon>
        <taxon>Fungi</taxon>
        <taxon>Fungi incertae sedis</taxon>
        <taxon>Mucoromycota</taxon>
        <taxon>Mucoromycotina</taxon>
        <taxon>Mucoromycetes</taxon>
        <taxon>Mucorales</taxon>
        <taxon>Syncephalastraceae</taxon>
        <taxon>Syncephalastrum</taxon>
    </lineage>
</organism>
<feature type="compositionally biased region" description="Basic residues" evidence="6">
    <location>
        <begin position="209"/>
        <end position="224"/>
    </location>
</feature>
<feature type="region of interest" description="Disordered" evidence="6">
    <location>
        <begin position="1"/>
        <end position="89"/>
    </location>
</feature>
<dbReference type="AlphaFoldDB" id="A0A1X2H2B8"/>
<evidence type="ECO:0000259" key="7">
    <source>
        <dbReference type="PROSITE" id="PS50888"/>
    </source>
</evidence>
<dbReference type="OMA" id="LNNANYH"/>
<feature type="compositionally biased region" description="Low complexity" evidence="6">
    <location>
        <begin position="318"/>
        <end position="338"/>
    </location>
</feature>
<keyword evidence="4" id="KW-0804">Transcription</keyword>
<keyword evidence="2" id="KW-0805">Transcription regulation</keyword>
<dbReference type="Pfam" id="PF00010">
    <property type="entry name" value="HLH"/>
    <property type="match status" value="1"/>
</dbReference>
<dbReference type="GO" id="GO:0000978">
    <property type="term" value="F:RNA polymerase II cis-regulatory region sequence-specific DNA binding"/>
    <property type="evidence" value="ECO:0007669"/>
    <property type="project" value="TreeGrafter"/>
</dbReference>
<dbReference type="GO" id="GO:0000981">
    <property type="term" value="F:DNA-binding transcription factor activity, RNA polymerase II-specific"/>
    <property type="evidence" value="ECO:0007669"/>
    <property type="project" value="TreeGrafter"/>
</dbReference>
<comment type="subcellular location">
    <subcellularLocation>
        <location evidence="1">Nucleus</location>
    </subcellularLocation>
</comment>
<keyword evidence="9" id="KW-1185">Reference proteome</keyword>
<feature type="region of interest" description="Disordered" evidence="6">
    <location>
        <begin position="208"/>
        <end position="232"/>
    </location>
</feature>
<feature type="compositionally biased region" description="Basic residues" evidence="6">
    <location>
        <begin position="308"/>
        <end position="317"/>
    </location>
</feature>
<dbReference type="Proteomes" id="UP000242180">
    <property type="component" value="Unassembled WGS sequence"/>
</dbReference>
<dbReference type="CDD" id="cd11387">
    <property type="entry name" value="bHLHzip_USF_MITF"/>
    <property type="match status" value="1"/>
</dbReference>
<dbReference type="InterPro" id="IPR052207">
    <property type="entry name" value="Max-like/E-box_TFs"/>
</dbReference>
<evidence type="ECO:0000256" key="5">
    <source>
        <dbReference type="ARBA" id="ARBA00023242"/>
    </source>
</evidence>
<feature type="compositionally biased region" description="Pro residues" evidence="6">
    <location>
        <begin position="359"/>
        <end position="378"/>
    </location>
</feature>
<dbReference type="GO" id="GO:0046983">
    <property type="term" value="F:protein dimerization activity"/>
    <property type="evidence" value="ECO:0007669"/>
    <property type="project" value="InterPro"/>
</dbReference>
<evidence type="ECO:0000256" key="2">
    <source>
        <dbReference type="ARBA" id="ARBA00023015"/>
    </source>
</evidence>
<feature type="compositionally biased region" description="Low complexity" evidence="6">
    <location>
        <begin position="58"/>
        <end position="82"/>
    </location>
</feature>
<evidence type="ECO:0000256" key="3">
    <source>
        <dbReference type="ARBA" id="ARBA00023125"/>
    </source>
</evidence>
<reference evidence="8 9" key="1">
    <citation type="submission" date="2016-07" db="EMBL/GenBank/DDBJ databases">
        <title>Pervasive Adenine N6-methylation of Active Genes in Fungi.</title>
        <authorList>
            <consortium name="DOE Joint Genome Institute"/>
            <person name="Mondo S.J."/>
            <person name="Dannebaum R.O."/>
            <person name="Kuo R.C."/>
            <person name="Labutti K."/>
            <person name="Haridas S."/>
            <person name="Kuo A."/>
            <person name="Salamov A."/>
            <person name="Ahrendt S.R."/>
            <person name="Lipzen A."/>
            <person name="Sullivan W."/>
            <person name="Andreopoulos W.B."/>
            <person name="Clum A."/>
            <person name="Lindquist E."/>
            <person name="Daum C."/>
            <person name="Ramamoorthy G.K."/>
            <person name="Gryganskyi A."/>
            <person name="Culley D."/>
            <person name="Magnuson J.K."/>
            <person name="James T.Y."/>
            <person name="O'Malley M.A."/>
            <person name="Stajich J.E."/>
            <person name="Spatafora J.W."/>
            <person name="Visel A."/>
            <person name="Grigoriev I.V."/>
        </authorList>
    </citation>
    <scope>NUCLEOTIDE SEQUENCE [LARGE SCALE GENOMIC DNA]</scope>
    <source>
        <strain evidence="8 9">NRRL 2496</strain>
    </source>
</reference>
<protein>
    <recommendedName>
        <fullName evidence="7">BHLH domain-containing protein</fullName>
    </recommendedName>
</protein>
<feature type="compositionally biased region" description="Low complexity" evidence="6">
    <location>
        <begin position="401"/>
        <end position="425"/>
    </location>
</feature>
<feature type="compositionally biased region" description="Acidic residues" evidence="6">
    <location>
        <begin position="29"/>
        <end position="48"/>
    </location>
</feature>
<evidence type="ECO:0000313" key="9">
    <source>
        <dbReference type="Proteomes" id="UP000242180"/>
    </source>
</evidence>
<dbReference type="STRING" id="13706.A0A1X2H2B8"/>
<name>A0A1X2H2B8_SYNRA</name>
<dbReference type="OrthoDB" id="690068at2759"/>
<feature type="domain" description="BHLH" evidence="7">
    <location>
        <begin position="138"/>
        <end position="191"/>
    </location>
</feature>